<comment type="caution">
    <text evidence="2">The sequence shown here is derived from an EMBL/GenBank/DDBJ whole genome shotgun (WGS) entry which is preliminary data.</text>
</comment>
<dbReference type="Proteomes" id="UP000193144">
    <property type="component" value="Unassembled WGS sequence"/>
</dbReference>
<evidence type="ECO:0000313" key="3">
    <source>
        <dbReference type="Proteomes" id="UP000193144"/>
    </source>
</evidence>
<organism evidence="2 3">
    <name type="scientific">Clohesyomyces aquaticus</name>
    <dbReference type="NCBI Taxonomy" id="1231657"/>
    <lineage>
        <taxon>Eukaryota</taxon>
        <taxon>Fungi</taxon>
        <taxon>Dikarya</taxon>
        <taxon>Ascomycota</taxon>
        <taxon>Pezizomycotina</taxon>
        <taxon>Dothideomycetes</taxon>
        <taxon>Pleosporomycetidae</taxon>
        <taxon>Pleosporales</taxon>
        <taxon>Lindgomycetaceae</taxon>
        <taxon>Clohesyomyces</taxon>
    </lineage>
</organism>
<reference evidence="2 3" key="1">
    <citation type="submission" date="2016-07" db="EMBL/GenBank/DDBJ databases">
        <title>Pervasive Adenine N6-methylation of Active Genes in Fungi.</title>
        <authorList>
            <consortium name="DOE Joint Genome Institute"/>
            <person name="Mondo S.J."/>
            <person name="Dannebaum R.O."/>
            <person name="Kuo R.C."/>
            <person name="Labutti K."/>
            <person name="Haridas S."/>
            <person name="Kuo A."/>
            <person name="Salamov A."/>
            <person name="Ahrendt S.R."/>
            <person name="Lipzen A."/>
            <person name="Sullivan W."/>
            <person name="Andreopoulos W.B."/>
            <person name="Clum A."/>
            <person name="Lindquist E."/>
            <person name="Daum C."/>
            <person name="Ramamoorthy G.K."/>
            <person name="Gryganskyi A."/>
            <person name="Culley D."/>
            <person name="Magnuson J.K."/>
            <person name="James T.Y."/>
            <person name="O'Malley M.A."/>
            <person name="Stajich J.E."/>
            <person name="Spatafora J.W."/>
            <person name="Visel A."/>
            <person name="Grigoriev I.V."/>
        </authorList>
    </citation>
    <scope>NUCLEOTIDE SEQUENCE [LARGE SCALE GENOMIC DNA]</scope>
    <source>
        <strain evidence="2 3">CBS 115471</strain>
    </source>
</reference>
<keyword evidence="3" id="KW-1185">Reference proteome</keyword>
<gene>
    <name evidence="2" type="ORF">BCR34DRAFT_591094</name>
</gene>
<name>A0A1Y1Z3B4_9PLEO</name>
<proteinExistence type="predicted"/>
<evidence type="ECO:0000313" key="2">
    <source>
        <dbReference type="EMBL" id="ORY04758.1"/>
    </source>
</evidence>
<evidence type="ECO:0008006" key="4">
    <source>
        <dbReference type="Google" id="ProtNLM"/>
    </source>
</evidence>
<feature type="region of interest" description="Disordered" evidence="1">
    <location>
        <begin position="182"/>
        <end position="262"/>
    </location>
</feature>
<sequence length="457" mass="51485">MGSTISTLEPTGWKESDDELLVNLYQHQILETSQMVPLRRYSEETLNCRLAYLKGCGRFDEILAQHPEWIKPSIDDLILRKTDMEGYTPGDLQAHIYCYNQETLCLFLEEEYIKGRLDRLRARRLIAESLATEIPSAARLVPTYPAIASQSQIIPVTASPSHSNMIAVNSYQKSPIVASSLHTSPTPVNPFPTSAIEDVSSPTNQTDESSIPPSSIRTSLVVSQDSPEQKKPTSSKQTSVGAAHPGDSRHGKLKPNPSPARLWSDEEDEELVQLYTQDLLQVVEVSDKFSGDTSHYTTSTRLRYLRESGRAGDIMKRHPEWISVSQDQAMMWLVNEKKAPWEYVASTLRNDYNSSMTAQECFNRASKCNNQQYGGPRPIEFFSEDDDRKIINHCYNKKSVEEIAILMRRPPNAIQERAQLLLGGVRQSLYPTPSTLALEMAAERQKNSSTFQQDAIN</sequence>
<dbReference type="EMBL" id="MCFA01000132">
    <property type="protein sequence ID" value="ORY04758.1"/>
    <property type="molecule type" value="Genomic_DNA"/>
</dbReference>
<protein>
    <recommendedName>
        <fullName evidence="4">Myb-like domain-containing protein</fullName>
    </recommendedName>
</protein>
<dbReference type="AlphaFoldDB" id="A0A1Y1Z3B4"/>
<evidence type="ECO:0000256" key="1">
    <source>
        <dbReference type="SAM" id="MobiDB-lite"/>
    </source>
</evidence>
<accession>A0A1Y1Z3B4</accession>
<feature type="compositionally biased region" description="Polar residues" evidence="1">
    <location>
        <begin position="200"/>
        <end position="240"/>
    </location>
</feature>